<dbReference type="PANTHER" id="PTHR19241">
    <property type="entry name" value="ATP-BINDING CASSETTE TRANSPORTER"/>
    <property type="match status" value="1"/>
</dbReference>
<dbReference type="Gene3D" id="3.40.50.300">
    <property type="entry name" value="P-loop containing nucleotide triphosphate hydrolases"/>
    <property type="match status" value="2"/>
</dbReference>
<evidence type="ECO:0000313" key="13">
    <source>
        <dbReference type="EMBL" id="KAB8074051.1"/>
    </source>
</evidence>
<feature type="transmembrane region" description="Helical" evidence="11">
    <location>
        <begin position="1356"/>
        <end position="1375"/>
    </location>
</feature>
<feature type="domain" description="ABC transporter" evidence="12">
    <location>
        <begin position="136"/>
        <end position="402"/>
    </location>
</feature>
<dbReference type="InterPro" id="IPR017871">
    <property type="entry name" value="ABC_transporter-like_CS"/>
</dbReference>
<dbReference type="InterPro" id="IPR003439">
    <property type="entry name" value="ABC_transporter-like_ATP-bd"/>
</dbReference>
<dbReference type="GO" id="GO:0016887">
    <property type="term" value="F:ATP hydrolysis activity"/>
    <property type="evidence" value="ECO:0007669"/>
    <property type="project" value="InterPro"/>
</dbReference>
<evidence type="ECO:0000256" key="5">
    <source>
        <dbReference type="ARBA" id="ARBA00022692"/>
    </source>
</evidence>
<dbReference type="InterPro" id="IPR027417">
    <property type="entry name" value="P-loop_NTPase"/>
</dbReference>
<evidence type="ECO:0000259" key="12">
    <source>
        <dbReference type="PROSITE" id="PS50893"/>
    </source>
</evidence>
<comment type="subcellular location">
    <subcellularLocation>
        <location evidence="1">Cell membrane</location>
        <topology evidence="1">Multi-pass membrane protein</topology>
    </subcellularLocation>
</comment>
<dbReference type="SUPFAM" id="SSF52540">
    <property type="entry name" value="P-loop containing nucleoside triphosphate hydrolases"/>
    <property type="match status" value="2"/>
</dbReference>
<dbReference type="InterPro" id="IPR034001">
    <property type="entry name" value="ABCG_PDR_1"/>
</dbReference>
<evidence type="ECO:0000256" key="8">
    <source>
        <dbReference type="ARBA" id="ARBA00022989"/>
    </source>
</evidence>
<dbReference type="Proteomes" id="UP000326565">
    <property type="component" value="Unassembled WGS sequence"/>
</dbReference>
<feature type="transmembrane region" description="Helical" evidence="11">
    <location>
        <begin position="1253"/>
        <end position="1284"/>
    </location>
</feature>
<feature type="transmembrane region" description="Helical" evidence="11">
    <location>
        <begin position="763"/>
        <end position="780"/>
    </location>
</feature>
<keyword evidence="9 11" id="KW-0472">Membrane</keyword>
<dbReference type="InterPro" id="IPR003593">
    <property type="entry name" value="AAA+_ATPase"/>
</dbReference>
<evidence type="ECO:0000256" key="1">
    <source>
        <dbReference type="ARBA" id="ARBA00004651"/>
    </source>
</evidence>
<dbReference type="InterPro" id="IPR034003">
    <property type="entry name" value="ABCG_PDR_2"/>
</dbReference>
<dbReference type="CDD" id="cd03232">
    <property type="entry name" value="ABCG_PDR_domain2"/>
    <property type="match status" value="1"/>
</dbReference>
<dbReference type="SMART" id="SM00382">
    <property type="entry name" value="AAA"/>
    <property type="match status" value="2"/>
</dbReference>
<feature type="region of interest" description="Disordered" evidence="10">
    <location>
        <begin position="807"/>
        <end position="831"/>
    </location>
</feature>
<gene>
    <name evidence="13" type="ORF">BDV29DRAFT_156999</name>
</gene>
<reference evidence="13 14" key="1">
    <citation type="submission" date="2019-04" db="EMBL/GenBank/DDBJ databases">
        <title>Friends and foes A comparative genomics study of 23 Aspergillus species from section Flavi.</title>
        <authorList>
            <consortium name="DOE Joint Genome Institute"/>
            <person name="Kjaerbolling I."/>
            <person name="Vesth T."/>
            <person name="Frisvad J.C."/>
            <person name="Nybo J.L."/>
            <person name="Theobald S."/>
            <person name="Kildgaard S."/>
            <person name="Isbrandt T."/>
            <person name="Kuo A."/>
            <person name="Sato A."/>
            <person name="Lyhne E.K."/>
            <person name="Kogle M.E."/>
            <person name="Wiebenga A."/>
            <person name="Kun R.S."/>
            <person name="Lubbers R.J."/>
            <person name="Makela M.R."/>
            <person name="Barry K."/>
            <person name="Chovatia M."/>
            <person name="Clum A."/>
            <person name="Daum C."/>
            <person name="Haridas S."/>
            <person name="He G."/>
            <person name="LaButti K."/>
            <person name="Lipzen A."/>
            <person name="Mondo S."/>
            <person name="Riley R."/>
            <person name="Salamov A."/>
            <person name="Simmons B.A."/>
            <person name="Magnuson J.K."/>
            <person name="Henrissat B."/>
            <person name="Mortensen U.H."/>
            <person name="Larsen T.O."/>
            <person name="Devries R.P."/>
            <person name="Grigoriev I.V."/>
            <person name="Machida M."/>
            <person name="Baker S.E."/>
            <person name="Andersen M.R."/>
        </authorList>
    </citation>
    <scope>NUCLEOTIDE SEQUENCE [LARGE SCALE GENOMIC DNA]</scope>
    <source>
        <strain evidence="13 14">CBS 151.66</strain>
    </source>
</reference>
<dbReference type="InterPro" id="IPR013525">
    <property type="entry name" value="ABC2_TM"/>
</dbReference>
<keyword evidence="6" id="KW-0547">Nucleotide-binding</keyword>
<feature type="transmembrane region" description="Helical" evidence="11">
    <location>
        <begin position="597"/>
        <end position="617"/>
    </location>
</feature>
<evidence type="ECO:0000256" key="9">
    <source>
        <dbReference type="ARBA" id="ARBA00023136"/>
    </source>
</evidence>
<dbReference type="InterPro" id="IPR043926">
    <property type="entry name" value="ABCG_dom"/>
</dbReference>
<comment type="similarity">
    <text evidence="2">Belongs to the ABC transporter superfamily. ABCG family. PDR (TC 3.A.1.205) subfamily.</text>
</comment>
<organism evidence="13 14">
    <name type="scientific">Aspergillus leporis</name>
    <dbReference type="NCBI Taxonomy" id="41062"/>
    <lineage>
        <taxon>Eukaryota</taxon>
        <taxon>Fungi</taxon>
        <taxon>Dikarya</taxon>
        <taxon>Ascomycota</taxon>
        <taxon>Pezizomycotina</taxon>
        <taxon>Eurotiomycetes</taxon>
        <taxon>Eurotiomycetidae</taxon>
        <taxon>Eurotiales</taxon>
        <taxon>Aspergillaceae</taxon>
        <taxon>Aspergillus</taxon>
        <taxon>Aspergillus subgen. Circumdati</taxon>
    </lineage>
</organism>
<dbReference type="InterPro" id="IPR029481">
    <property type="entry name" value="ABC_trans_N"/>
</dbReference>
<dbReference type="EMBL" id="ML732216">
    <property type="protein sequence ID" value="KAB8074051.1"/>
    <property type="molecule type" value="Genomic_DNA"/>
</dbReference>
<dbReference type="FunFam" id="3.40.50.300:FF:000054">
    <property type="entry name" value="ABC multidrug transporter atrF"/>
    <property type="match status" value="1"/>
</dbReference>
<dbReference type="InterPro" id="IPR010929">
    <property type="entry name" value="PDR_CDR_ABC"/>
</dbReference>
<feature type="transmembrane region" description="Helical" evidence="11">
    <location>
        <begin position="1451"/>
        <end position="1469"/>
    </location>
</feature>
<evidence type="ECO:0000313" key="14">
    <source>
        <dbReference type="Proteomes" id="UP000326565"/>
    </source>
</evidence>
<dbReference type="GO" id="GO:0140359">
    <property type="term" value="F:ABC-type transporter activity"/>
    <property type="evidence" value="ECO:0007669"/>
    <property type="project" value="InterPro"/>
</dbReference>
<dbReference type="Pfam" id="PF06422">
    <property type="entry name" value="PDR_CDR"/>
    <property type="match status" value="1"/>
</dbReference>
<name>A0A5N5WZX3_9EURO</name>
<dbReference type="Pfam" id="PF01061">
    <property type="entry name" value="ABC2_membrane"/>
    <property type="match status" value="2"/>
</dbReference>
<protein>
    <submittedName>
        <fullName evidence="13">ABC-2 type transporter-domain-containing protein</fullName>
    </submittedName>
</protein>
<dbReference type="PROSITE" id="PS00211">
    <property type="entry name" value="ABC_TRANSPORTER_1"/>
    <property type="match status" value="1"/>
</dbReference>
<dbReference type="GO" id="GO:0005886">
    <property type="term" value="C:plasma membrane"/>
    <property type="evidence" value="ECO:0007669"/>
    <property type="project" value="UniProtKB-SubCell"/>
</dbReference>
<evidence type="ECO:0000256" key="10">
    <source>
        <dbReference type="SAM" id="MobiDB-lite"/>
    </source>
</evidence>
<accession>A0A5N5WZX3</accession>
<evidence type="ECO:0000256" key="4">
    <source>
        <dbReference type="ARBA" id="ARBA00022475"/>
    </source>
</evidence>
<feature type="transmembrane region" description="Helical" evidence="11">
    <location>
        <begin position="515"/>
        <end position="535"/>
    </location>
</feature>
<feature type="transmembrane region" description="Helical" evidence="11">
    <location>
        <begin position="1296"/>
        <end position="1320"/>
    </location>
</feature>
<dbReference type="PROSITE" id="PS50893">
    <property type="entry name" value="ABC_TRANSPORTER_2"/>
    <property type="match status" value="2"/>
</dbReference>
<evidence type="ECO:0000256" key="11">
    <source>
        <dbReference type="SAM" id="Phobius"/>
    </source>
</evidence>
<feature type="transmembrane region" description="Helical" evidence="11">
    <location>
        <begin position="547"/>
        <end position="568"/>
    </location>
</feature>
<keyword evidence="14" id="KW-1185">Reference proteome</keyword>
<feature type="region of interest" description="Disordered" evidence="10">
    <location>
        <begin position="1"/>
        <end position="41"/>
    </location>
</feature>
<evidence type="ECO:0000256" key="7">
    <source>
        <dbReference type="ARBA" id="ARBA00022840"/>
    </source>
</evidence>
<keyword evidence="7" id="KW-0067">ATP-binding</keyword>
<keyword evidence="3" id="KW-0813">Transport</keyword>
<proteinExistence type="inferred from homology"/>
<keyword evidence="8 11" id="KW-1133">Transmembrane helix</keyword>
<feature type="transmembrane region" description="Helical" evidence="11">
    <location>
        <begin position="1181"/>
        <end position="1202"/>
    </location>
</feature>
<feature type="domain" description="ABC transporter" evidence="12">
    <location>
        <begin position="843"/>
        <end position="1086"/>
    </location>
</feature>
<dbReference type="Pfam" id="PF00005">
    <property type="entry name" value="ABC_tran"/>
    <property type="match status" value="2"/>
</dbReference>
<keyword evidence="5 11" id="KW-0812">Transmembrane</keyword>
<dbReference type="OrthoDB" id="245989at2759"/>
<evidence type="ECO:0000256" key="2">
    <source>
        <dbReference type="ARBA" id="ARBA00006012"/>
    </source>
</evidence>
<dbReference type="Pfam" id="PF19055">
    <property type="entry name" value="ABC2_membrane_7"/>
    <property type="match status" value="1"/>
</dbReference>
<sequence length="1513" mass="169853">MTEEKHTGSSRSSSIHEDGAASEQRYRRRGSKFDDASVFESIHPDNRAELTRIASNFPLQRRASDSGVSEARLQRRDTLEDIGLDHPALDPTSGQFDQYKWTRMKLKLMDKEGIPRPPSTGVVFQNLNVSGSGSALQYQSTVGSILLEPFRPSGWLSFAKHSPEKHILRNFDGLLKSGEMLIVLGRPGSGCSTFLKTLCGQLHGLELRKSSEIQYNGVPMEKMHKEFKGEVLYNQEVDKHFPHLTVGQTLEFAAAARTPENRLLGLKRQQFAKHITEVAMAVFGLLHTYDTKVGDDYIRGVSGGERKRVSIAEMALSGAPMAAWDNSTRGLDSASALEFVKALRLSSNLVGTSHAVAIYQASQAIYDAFDKAIVLYEGREIYFGPCDEARDYFNGMGWYCPPRQTTGDFLTAVTNPQERQARDGMESKVPRTPDEFEKYWKNSSQWAELQREIDLYHKEFPLGGEAEQTFGKMKRIKQAKHVRPESPYIISIPMQIKLCTVRAYQRIWNDKPSTLTTIIGRIFMALIIGSMYFGTPTATAGFYSKGSALFFAVLMNALISITEINSLYDQRPIVEKQASYAFVHPFTEAFGGIVSDIPVKFVSAVIFNIIFYFLAGLRYEPSQFFIFFLFTFLSTLAMSGIFRTLAASTKTLAQAMTMAGVLVLAIVIYTGFVIPVPQMHDIPWFSWIRWINPIFYTFESMISNEFHGRQFICSQFVPSYPTLTGNSFICAVRGAVAGERTVSGDAFIESQYRYTYTHEWRNLGILIGFWIFFTAIYLLATEINSQTSSKAEFLVFRRGHVPAHMRDLDKTHGDSGSTEVAQAHEERETDNAASVIPKQQSIFTWRNVCYDIPVKGGERRLLDNVSGWVKPGTLTALMGVSGAGKTTLLDVLAKRVSIGVVTGDMLVDGKALDTSFQRKTGYVQQQDLHLSTTTVREALRFSALLRQPKSVSRKEKYKYVEEVIEMLNMQDFASAIVGTPGEGLNVEQRKLLTIGVELAAKPALLIFLDEPTSGLDSQSSWSIIAFLRKLADHGQAVLSTIHQPSALLFQQFDRLLFLAKGGKTVYFGEIGDQSRTLLGYFEEKGARACGSEENPAEYMLEIIGAGASGKASKDWSNEWNESQQARDVQKEIDRIHQKRASASNDDDGTQQDEHAEYAMPFTYQLWYVTHRVFQQYWREPAYVWAKILLAILSALFIGFTFFKPNSSQQGFQDILFSAFMLTSIFSTLVQQIMPKFVVQRSLYEVRERPSKAYSWAAFLIANVIVEIPYQVFAGIVAWACYYYPIYGANQASQQKGLMLLFIIQFYVFTSTFATFIIAALPDAETGGTIATLLFIMATTFNGVMQPPNALPGFWIFMYRVSPLTYLIAGMVSTGLHGRAIRCDAAELSVFNPPSGSTCGDYMAQYLQVAPGMLYNPTATQGCEYCQLRDADQYLSTSNIYWSERWRNFGLGWAYIGFNVMGTVALYYLFRVKHYNPTSLVRVIAQSAKLLCRVFKRRSGETPTGREAENGRLV</sequence>
<feature type="transmembrane region" description="Helical" evidence="11">
    <location>
        <begin position="624"/>
        <end position="646"/>
    </location>
</feature>
<feature type="transmembrane region" description="Helical" evidence="11">
    <location>
        <begin position="652"/>
        <end position="674"/>
    </location>
</feature>
<dbReference type="Pfam" id="PF14510">
    <property type="entry name" value="ABC_trans_N"/>
    <property type="match status" value="1"/>
</dbReference>
<feature type="transmembrane region" description="Helical" evidence="11">
    <location>
        <begin position="1214"/>
        <end position="1233"/>
    </location>
</feature>
<evidence type="ECO:0000256" key="6">
    <source>
        <dbReference type="ARBA" id="ARBA00022741"/>
    </source>
</evidence>
<keyword evidence="4" id="KW-1003">Cell membrane</keyword>
<evidence type="ECO:0000256" key="3">
    <source>
        <dbReference type="ARBA" id="ARBA00022448"/>
    </source>
</evidence>
<dbReference type="GO" id="GO:0005524">
    <property type="term" value="F:ATP binding"/>
    <property type="evidence" value="ECO:0007669"/>
    <property type="project" value="UniProtKB-KW"/>
</dbReference>
<dbReference type="CDD" id="cd03233">
    <property type="entry name" value="ABCG_PDR_domain1"/>
    <property type="match status" value="1"/>
</dbReference>